<evidence type="ECO:0000313" key="1">
    <source>
        <dbReference type="EMBL" id="MBB3325058.1"/>
    </source>
</evidence>
<evidence type="ECO:0000313" key="2">
    <source>
        <dbReference type="Proteomes" id="UP000565572"/>
    </source>
</evidence>
<reference evidence="1 2" key="1">
    <citation type="submission" date="2020-08" db="EMBL/GenBank/DDBJ databases">
        <title>Sequencing the genomes of 1000 actinobacteria strains.</title>
        <authorList>
            <person name="Klenk H.-P."/>
        </authorList>
    </citation>
    <scope>NUCLEOTIDE SEQUENCE [LARGE SCALE GENOMIC DNA]</scope>
    <source>
        <strain evidence="1 2">DSM 11053</strain>
    </source>
</reference>
<sequence length="136" mass="15460">MQRDLVTLKRWASAVERDAGRSLGGSWEVDVDDSYVMTVRFDDLREEVLLGEVVDEDAWPPHTWGPQFLKTALDDEAAETVADEFLEVLRLWDVEWMSCSKHDRPIWHCSSVWICAGPTTTHDVALMGELPPPGTY</sequence>
<proteinExistence type="predicted"/>
<gene>
    <name evidence="1" type="ORF">FHX39_000002</name>
</gene>
<dbReference type="AlphaFoldDB" id="A0A7W5P568"/>
<dbReference type="RefSeq" id="WP_183335718.1">
    <property type="nucleotide sequence ID" value="NZ_JACHZG010000001.1"/>
</dbReference>
<protein>
    <submittedName>
        <fullName evidence="1">Uncharacterized protein</fullName>
    </submittedName>
</protein>
<organism evidence="1 2">
    <name type="scientific">Microlunatus antarcticus</name>
    <dbReference type="NCBI Taxonomy" id="53388"/>
    <lineage>
        <taxon>Bacteria</taxon>
        <taxon>Bacillati</taxon>
        <taxon>Actinomycetota</taxon>
        <taxon>Actinomycetes</taxon>
        <taxon>Propionibacteriales</taxon>
        <taxon>Propionibacteriaceae</taxon>
        <taxon>Microlunatus</taxon>
    </lineage>
</organism>
<dbReference type="EMBL" id="JACHZG010000001">
    <property type="protein sequence ID" value="MBB3325058.1"/>
    <property type="molecule type" value="Genomic_DNA"/>
</dbReference>
<comment type="caution">
    <text evidence="1">The sequence shown here is derived from an EMBL/GenBank/DDBJ whole genome shotgun (WGS) entry which is preliminary data.</text>
</comment>
<dbReference type="Proteomes" id="UP000565572">
    <property type="component" value="Unassembled WGS sequence"/>
</dbReference>
<keyword evidence="2" id="KW-1185">Reference proteome</keyword>
<name>A0A7W5P568_9ACTN</name>
<accession>A0A7W5P568</accession>